<proteinExistence type="inferred from homology"/>
<protein>
    <submittedName>
        <fullName evidence="7">Thioredoxin-like protein</fullName>
    </submittedName>
</protein>
<dbReference type="PANTHER" id="PTHR43004:SF15">
    <property type="entry name" value="MONOOXYGENASE, PUTATIVE (AFU_ORTHOLOGUE AFUA_6G03030)-RELATED"/>
    <property type="match status" value="1"/>
</dbReference>
<evidence type="ECO:0000256" key="4">
    <source>
        <dbReference type="ARBA" id="ARBA00023002"/>
    </source>
</evidence>
<dbReference type="InterPro" id="IPR050641">
    <property type="entry name" value="RIFMO-like"/>
</dbReference>
<evidence type="ECO:0000313" key="7">
    <source>
        <dbReference type="EMBL" id="KAE8355463.1"/>
    </source>
</evidence>
<organism evidence="7 8">
    <name type="scientific">Aspergillus coremiiformis</name>
    <dbReference type="NCBI Taxonomy" id="138285"/>
    <lineage>
        <taxon>Eukaryota</taxon>
        <taxon>Fungi</taxon>
        <taxon>Dikarya</taxon>
        <taxon>Ascomycota</taxon>
        <taxon>Pezizomycotina</taxon>
        <taxon>Eurotiomycetes</taxon>
        <taxon>Eurotiomycetidae</taxon>
        <taxon>Eurotiales</taxon>
        <taxon>Aspergillaceae</taxon>
        <taxon>Aspergillus</taxon>
        <taxon>Aspergillus subgen. Circumdati</taxon>
    </lineage>
</organism>
<dbReference type="Gene3D" id="3.50.50.60">
    <property type="entry name" value="FAD/NAD(P)-binding domain"/>
    <property type="match status" value="1"/>
</dbReference>
<feature type="domain" description="Phenol hydroxylase-like C-terminal dimerisation" evidence="6">
    <location>
        <begin position="88"/>
        <end position="265"/>
    </location>
</feature>
<dbReference type="EMBL" id="ML739052">
    <property type="protein sequence ID" value="KAE8355463.1"/>
    <property type="molecule type" value="Genomic_DNA"/>
</dbReference>
<dbReference type="Gene3D" id="3.30.9.10">
    <property type="entry name" value="D-Amino Acid Oxidase, subunit A, domain 2"/>
    <property type="match status" value="1"/>
</dbReference>
<name>A0A5N6ZE49_9EURO</name>
<accession>A0A5N6ZE49</accession>
<reference evidence="8" key="1">
    <citation type="submission" date="2019-04" db="EMBL/GenBank/DDBJ databases">
        <title>Friends and foes A comparative genomics studyof 23 Aspergillus species from section Flavi.</title>
        <authorList>
            <consortium name="DOE Joint Genome Institute"/>
            <person name="Kjaerbolling I."/>
            <person name="Vesth T."/>
            <person name="Frisvad J.C."/>
            <person name="Nybo J.L."/>
            <person name="Theobald S."/>
            <person name="Kildgaard S."/>
            <person name="Isbrandt T."/>
            <person name="Kuo A."/>
            <person name="Sato A."/>
            <person name="Lyhne E.K."/>
            <person name="Kogle M.E."/>
            <person name="Wiebenga A."/>
            <person name="Kun R.S."/>
            <person name="Lubbers R.J."/>
            <person name="Makela M.R."/>
            <person name="Barry K."/>
            <person name="Chovatia M."/>
            <person name="Clum A."/>
            <person name="Daum C."/>
            <person name="Haridas S."/>
            <person name="He G."/>
            <person name="LaButti K."/>
            <person name="Lipzen A."/>
            <person name="Mondo S."/>
            <person name="Riley R."/>
            <person name="Salamov A."/>
            <person name="Simmons B.A."/>
            <person name="Magnuson J.K."/>
            <person name="Henrissat B."/>
            <person name="Mortensen U.H."/>
            <person name="Larsen T.O."/>
            <person name="Devries R.P."/>
            <person name="Grigoriev I.V."/>
            <person name="Machida M."/>
            <person name="Baker S.E."/>
            <person name="Andersen M.R."/>
        </authorList>
    </citation>
    <scope>NUCLEOTIDE SEQUENCE [LARGE SCALE GENOMIC DNA]</scope>
    <source>
        <strain evidence="8">CBS 553.77</strain>
    </source>
</reference>
<evidence type="ECO:0000256" key="1">
    <source>
        <dbReference type="ARBA" id="ARBA00007801"/>
    </source>
</evidence>
<dbReference type="Gene3D" id="3.40.30.20">
    <property type="match status" value="1"/>
</dbReference>
<evidence type="ECO:0000259" key="6">
    <source>
        <dbReference type="Pfam" id="PF07976"/>
    </source>
</evidence>
<keyword evidence="4" id="KW-0560">Oxidoreductase</keyword>
<dbReference type="InterPro" id="IPR036249">
    <property type="entry name" value="Thioredoxin-like_sf"/>
</dbReference>
<dbReference type="OrthoDB" id="1716816at2759"/>
<dbReference type="CDD" id="cd02979">
    <property type="entry name" value="PHOX_C"/>
    <property type="match status" value="1"/>
</dbReference>
<dbReference type="Pfam" id="PF07976">
    <property type="entry name" value="Phe_hydrox_dim"/>
    <property type="match status" value="1"/>
</dbReference>
<dbReference type="GO" id="GO:0071949">
    <property type="term" value="F:FAD binding"/>
    <property type="evidence" value="ECO:0007669"/>
    <property type="project" value="InterPro"/>
</dbReference>
<keyword evidence="8" id="KW-1185">Reference proteome</keyword>
<evidence type="ECO:0000256" key="2">
    <source>
        <dbReference type="ARBA" id="ARBA00022630"/>
    </source>
</evidence>
<dbReference type="InterPro" id="IPR038220">
    <property type="entry name" value="PHOX_C_sf"/>
</dbReference>
<evidence type="ECO:0000256" key="3">
    <source>
        <dbReference type="ARBA" id="ARBA00022827"/>
    </source>
</evidence>
<dbReference type="Proteomes" id="UP000327118">
    <property type="component" value="Unassembled WGS sequence"/>
</dbReference>
<feature type="domain" description="FAD-binding" evidence="5">
    <location>
        <begin position="1"/>
        <end position="45"/>
    </location>
</feature>
<evidence type="ECO:0000259" key="5">
    <source>
        <dbReference type="Pfam" id="PF01494"/>
    </source>
</evidence>
<dbReference type="Pfam" id="PF01494">
    <property type="entry name" value="FAD_binding_3"/>
    <property type="match status" value="1"/>
</dbReference>
<dbReference type="SUPFAM" id="SSF52833">
    <property type="entry name" value="Thioredoxin-like"/>
    <property type="match status" value="1"/>
</dbReference>
<keyword evidence="3" id="KW-0274">FAD</keyword>
<keyword evidence="2" id="KW-0285">Flavoprotein</keyword>
<dbReference type="PANTHER" id="PTHR43004">
    <property type="entry name" value="TRK SYSTEM POTASSIUM UPTAKE PROTEIN"/>
    <property type="match status" value="1"/>
</dbReference>
<dbReference type="InterPro" id="IPR012941">
    <property type="entry name" value="Phe_hydrox_C_dim_dom"/>
</dbReference>
<evidence type="ECO:0000313" key="8">
    <source>
        <dbReference type="Proteomes" id="UP000327118"/>
    </source>
</evidence>
<sequence length="270" mass="30159">MNVSMMDSYNLAWKLAYTLHGLTPNTSLLDTYHTERSTIAHELIDLDRTFSSMFSGKIGEQNGSETLSHDQFLTAFNTGHGFTSGCGIEYPENPLVDQTDIGILPEKREYLSGMLRPGRRLLNVTVKRHADGSLRDLHDDLYAGRFHVLVLTSTDVLSAMGVSSSAINILGAHVLPSFPSVVELTVIHPRLARDFLWGDVPGVIKDRAEMQFYEGVTMQDVYAVYGIPPEQGIMAVIRPDGYVGTLARLDDVDRIDEYLRRCLQKVHTMQ</sequence>
<dbReference type="AlphaFoldDB" id="A0A5N6ZE49"/>
<comment type="similarity">
    <text evidence="1">Belongs to the PheA/TfdB FAD monooxygenase family.</text>
</comment>
<dbReference type="InterPro" id="IPR036188">
    <property type="entry name" value="FAD/NAD-bd_sf"/>
</dbReference>
<dbReference type="GO" id="GO:0016709">
    <property type="term" value="F:oxidoreductase activity, acting on paired donors, with incorporation or reduction of molecular oxygen, NAD(P)H as one donor, and incorporation of one atom of oxygen"/>
    <property type="evidence" value="ECO:0007669"/>
    <property type="project" value="UniProtKB-ARBA"/>
</dbReference>
<dbReference type="InterPro" id="IPR002938">
    <property type="entry name" value="FAD-bd"/>
</dbReference>
<gene>
    <name evidence="7" type="ORF">BDV28DRAFT_42815</name>
</gene>